<feature type="region of interest" description="Disordered" evidence="1">
    <location>
        <begin position="1"/>
        <end position="38"/>
    </location>
</feature>
<evidence type="ECO:0000256" key="1">
    <source>
        <dbReference type="SAM" id="MobiDB-lite"/>
    </source>
</evidence>
<organism evidence="2 3">
    <name type="scientific">Dendrothele bispora (strain CBS 962.96)</name>
    <dbReference type="NCBI Taxonomy" id="1314807"/>
    <lineage>
        <taxon>Eukaryota</taxon>
        <taxon>Fungi</taxon>
        <taxon>Dikarya</taxon>
        <taxon>Basidiomycota</taxon>
        <taxon>Agaricomycotina</taxon>
        <taxon>Agaricomycetes</taxon>
        <taxon>Agaricomycetidae</taxon>
        <taxon>Agaricales</taxon>
        <taxon>Agaricales incertae sedis</taxon>
        <taxon>Dendrothele</taxon>
    </lineage>
</organism>
<evidence type="ECO:0000313" key="2">
    <source>
        <dbReference type="EMBL" id="THU83880.1"/>
    </source>
</evidence>
<proteinExistence type="predicted"/>
<dbReference type="EMBL" id="ML179636">
    <property type="protein sequence ID" value="THU83880.1"/>
    <property type="molecule type" value="Genomic_DNA"/>
</dbReference>
<gene>
    <name evidence="2" type="ORF">K435DRAFT_807171</name>
</gene>
<sequence length="428" mass="48033">MTDGLKENEKTQEQRRLAANADKINAKRREKRKALVKQQQEKQDIERLRRKEQLWQEREISSPAKIRIQSVLKQFNKIVQYSPSQYIDKLCLEYQTSILLGSTTNFLDPCKETFDRLLNTSQSFCQDILQEFGVGDEYTSAARVERKLREMVLCIEDLEMAHMEGTLASLYDNGKLRFQELIVRVITLEPGETVVLTLADSQRSAAVRSSVLYDIPGSPPEGYAFLASRQPVPATASHPLFALDTPPSPVPSPVESGGASVPEEGDTGVQPTPTFDETHHTEHAEPPPPYPVSPPPRAIPGGIVKVYAAFNRVPSPEEFSSYWPHGTHDRGYLLAFSDAFRIYTNSYNRVPPFRYPAIAPVPRGADTSVINFNDEELQGDIEIAVDSHGRVYTFAMGSETSSRLNRFTIDANIRPPIDIHDSDSEQDI</sequence>
<name>A0A4S8L5Z7_DENBC</name>
<dbReference type="AlphaFoldDB" id="A0A4S8L5Z7"/>
<accession>A0A4S8L5Z7</accession>
<feature type="region of interest" description="Disordered" evidence="1">
    <location>
        <begin position="237"/>
        <end position="296"/>
    </location>
</feature>
<reference evidence="2 3" key="1">
    <citation type="journal article" date="2019" name="Nat. Ecol. Evol.">
        <title>Megaphylogeny resolves global patterns of mushroom evolution.</title>
        <authorList>
            <person name="Varga T."/>
            <person name="Krizsan K."/>
            <person name="Foldi C."/>
            <person name="Dima B."/>
            <person name="Sanchez-Garcia M."/>
            <person name="Sanchez-Ramirez S."/>
            <person name="Szollosi G.J."/>
            <person name="Szarkandi J.G."/>
            <person name="Papp V."/>
            <person name="Albert L."/>
            <person name="Andreopoulos W."/>
            <person name="Angelini C."/>
            <person name="Antonin V."/>
            <person name="Barry K.W."/>
            <person name="Bougher N.L."/>
            <person name="Buchanan P."/>
            <person name="Buyck B."/>
            <person name="Bense V."/>
            <person name="Catcheside P."/>
            <person name="Chovatia M."/>
            <person name="Cooper J."/>
            <person name="Damon W."/>
            <person name="Desjardin D."/>
            <person name="Finy P."/>
            <person name="Geml J."/>
            <person name="Haridas S."/>
            <person name="Hughes K."/>
            <person name="Justo A."/>
            <person name="Karasinski D."/>
            <person name="Kautmanova I."/>
            <person name="Kiss B."/>
            <person name="Kocsube S."/>
            <person name="Kotiranta H."/>
            <person name="LaButti K.M."/>
            <person name="Lechner B.E."/>
            <person name="Liimatainen K."/>
            <person name="Lipzen A."/>
            <person name="Lukacs Z."/>
            <person name="Mihaltcheva S."/>
            <person name="Morgado L.N."/>
            <person name="Niskanen T."/>
            <person name="Noordeloos M.E."/>
            <person name="Ohm R.A."/>
            <person name="Ortiz-Santana B."/>
            <person name="Ovrebo C."/>
            <person name="Racz N."/>
            <person name="Riley R."/>
            <person name="Savchenko A."/>
            <person name="Shiryaev A."/>
            <person name="Soop K."/>
            <person name="Spirin V."/>
            <person name="Szebenyi C."/>
            <person name="Tomsovsky M."/>
            <person name="Tulloss R.E."/>
            <person name="Uehling J."/>
            <person name="Grigoriev I.V."/>
            <person name="Vagvolgyi C."/>
            <person name="Papp T."/>
            <person name="Martin F.M."/>
            <person name="Miettinen O."/>
            <person name="Hibbett D.S."/>
            <person name="Nagy L.G."/>
        </authorList>
    </citation>
    <scope>NUCLEOTIDE SEQUENCE [LARGE SCALE GENOMIC DNA]</scope>
    <source>
        <strain evidence="2 3">CBS 962.96</strain>
    </source>
</reference>
<feature type="compositionally biased region" description="Basic and acidic residues" evidence="1">
    <location>
        <begin position="1"/>
        <end position="16"/>
    </location>
</feature>
<evidence type="ECO:0000313" key="3">
    <source>
        <dbReference type="Proteomes" id="UP000297245"/>
    </source>
</evidence>
<protein>
    <submittedName>
        <fullName evidence="2">Uncharacterized protein</fullName>
    </submittedName>
</protein>
<feature type="compositionally biased region" description="Pro residues" evidence="1">
    <location>
        <begin position="286"/>
        <end position="296"/>
    </location>
</feature>
<dbReference type="Proteomes" id="UP000297245">
    <property type="component" value="Unassembled WGS sequence"/>
</dbReference>
<keyword evidence="3" id="KW-1185">Reference proteome</keyword>
<feature type="compositionally biased region" description="Basic and acidic residues" evidence="1">
    <location>
        <begin position="276"/>
        <end position="285"/>
    </location>
</feature>
<feature type="compositionally biased region" description="Low complexity" evidence="1">
    <location>
        <begin position="253"/>
        <end position="262"/>
    </location>
</feature>
<feature type="compositionally biased region" description="Basic residues" evidence="1">
    <location>
        <begin position="26"/>
        <end position="35"/>
    </location>
</feature>
<dbReference type="OrthoDB" id="3111051at2759"/>